<evidence type="ECO:0000313" key="2">
    <source>
        <dbReference type="EMBL" id="RAR12148.1"/>
    </source>
</evidence>
<dbReference type="AlphaFoldDB" id="A0A364N559"/>
<name>A0A364N559_STELY</name>
<reference evidence="3" key="1">
    <citation type="submission" date="2018-05" db="EMBL/GenBank/DDBJ databases">
        <title>Draft genome sequence of Stemphylium lycopersici strain CIDEFI 213.</title>
        <authorList>
            <person name="Medina R."/>
            <person name="Franco M.E.E."/>
            <person name="Lucentini C.G."/>
            <person name="Saparrat M.C.N."/>
            <person name="Balatti P.A."/>
        </authorList>
    </citation>
    <scope>NUCLEOTIDE SEQUENCE [LARGE SCALE GENOMIC DNA]</scope>
    <source>
        <strain evidence="3">CIDEFI 213</strain>
    </source>
</reference>
<protein>
    <submittedName>
        <fullName evidence="2">DNA binding protein</fullName>
    </submittedName>
</protein>
<keyword evidence="1" id="KW-0812">Transmembrane</keyword>
<sequence length="243" mass="27212">MAHQHPADGPADYLMADKREQTGLLTRFVPDKLKNTAVYRWLLRFTRILQFMSSVVSLGIFSSRLYKVYRLTNSVKVRRGVNSSYGAVQGILSAAVLYTLITMLLSCVKKSANPGGRMLRWAWVLLDVTFVGAFIAVTVLTRPGGGHAGPRHCYNVIRLVKDASEDVVISEIVRRDGSCNLPWGTFVLAIISTFLHAITAAFHEVKDYRHRDRIEHEKTLQQHHKTAQPTSVIVPPATIGTHY</sequence>
<keyword evidence="1" id="KW-0472">Membrane</keyword>
<dbReference type="Proteomes" id="UP000249619">
    <property type="component" value="Unassembled WGS sequence"/>
</dbReference>
<keyword evidence="1" id="KW-1133">Transmembrane helix</keyword>
<accession>A0A364N559</accession>
<feature type="transmembrane region" description="Helical" evidence="1">
    <location>
        <begin position="120"/>
        <end position="140"/>
    </location>
</feature>
<keyword evidence="3" id="KW-1185">Reference proteome</keyword>
<gene>
    <name evidence="2" type="ORF">DDE83_004277</name>
</gene>
<organism evidence="2 3">
    <name type="scientific">Stemphylium lycopersici</name>
    <name type="common">Tomato gray leaf spot disease fungus</name>
    <name type="synonym">Thyrospora lycopersici</name>
    <dbReference type="NCBI Taxonomy" id="183478"/>
    <lineage>
        <taxon>Eukaryota</taxon>
        <taxon>Fungi</taxon>
        <taxon>Dikarya</taxon>
        <taxon>Ascomycota</taxon>
        <taxon>Pezizomycotina</taxon>
        <taxon>Dothideomycetes</taxon>
        <taxon>Pleosporomycetidae</taxon>
        <taxon>Pleosporales</taxon>
        <taxon>Pleosporineae</taxon>
        <taxon>Pleosporaceae</taxon>
        <taxon>Stemphylium</taxon>
    </lineage>
</organism>
<proteinExistence type="predicted"/>
<feature type="transmembrane region" description="Helical" evidence="1">
    <location>
        <begin position="86"/>
        <end position="108"/>
    </location>
</feature>
<dbReference type="EMBL" id="QGDH01000052">
    <property type="protein sequence ID" value="RAR12148.1"/>
    <property type="molecule type" value="Genomic_DNA"/>
</dbReference>
<evidence type="ECO:0000313" key="3">
    <source>
        <dbReference type="Proteomes" id="UP000249619"/>
    </source>
</evidence>
<comment type="caution">
    <text evidence="2">The sequence shown here is derived from an EMBL/GenBank/DDBJ whole genome shotgun (WGS) entry which is preliminary data.</text>
</comment>
<evidence type="ECO:0000256" key="1">
    <source>
        <dbReference type="SAM" id="Phobius"/>
    </source>
</evidence>
<feature type="transmembrane region" description="Helical" evidence="1">
    <location>
        <begin position="183"/>
        <end position="203"/>
    </location>
</feature>
<feature type="transmembrane region" description="Helical" evidence="1">
    <location>
        <begin position="48"/>
        <end position="66"/>
    </location>
</feature>